<dbReference type="InterPro" id="IPR050789">
    <property type="entry name" value="Diverse_Enzym_Activities"/>
</dbReference>
<sequence length="401" mass="46849">MKNNILKFAVILGGIFVVIILLSIVSYSPEYMYRVIRYRESDVNDYKIFPERTVEHSTQPYNYKMKLLDGLEDKVISYKYISKNYEKKLMDFLEDTKTTSFIIIHDDKIVFEQYFNGYNRDSINTSFSSVKSIVSLLIGIAIDEGYIEGEKQSIADYIHEFKNTTLEEITIEDLLLMRSKIRYKEGSLWFGDDAKTYYMPNLRELAITHIKIDKNYKGNFHYNNYHPLLLGIILERSTGQDVSSFLEEKLWKKLGTEYNASWSLDSSESGFEKMESGLNFRSIDFVKVGSMLLHMGKWNSEDIISEDWIYKSIIAEFPLDEGDYKNSFLEKTDVGYKYMWYSFENNNGGYDYFAAGKHGQFLYISPMNNIVIVRNGIESGKIDWWPDVLENITNIVAELQN</sequence>
<evidence type="ECO:0000313" key="4">
    <source>
        <dbReference type="Proteomes" id="UP000465601"/>
    </source>
</evidence>
<proteinExistence type="predicted"/>
<feature type="transmembrane region" description="Helical" evidence="1">
    <location>
        <begin position="6"/>
        <end position="27"/>
    </location>
</feature>
<dbReference type="InterPro" id="IPR001466">
    <property type="entry name" value="Beta-lactam-related"/>
</dbReference>
<dbReference type="Gene3D" id="3.40.710.10">
    <property type="entry name" value="DD-peptidase/beta-lactamase superfamily"/>
    <property type="match status" value="1"/>
</dbReference>
<evidence type="ECO:0000259" key="2">
    <source>
        <dbReference type="Pfam" id="PF00144"/>
    </source>
</evidence>
<keyword evidence="1" id="KW-1133">Transmembrane helix</keyword>
<keyword evidence="1" id="KW-0812">Transmembrane</keyword>
<evidence type="ECO:0000313" key="3">
    <source>
        <dbReference type="EMBL" id="KAB3529608.1"/>
    </source>
</evidence>
<accession>A0A833HNH3</accession>
<dbReference type="Pfam" id="PF00144">
    <property type="entry name" value="Beta-lactamase"/>
    <property type="match status" value="1"/>
</dbReference>
<dbReference type="SUPFAM" id="SSF56601">
    <property type="entry name" value="beta-lactamase/transpeptidase-like"/>
    <property type="match status" value="1"/>
</dbReference>
<dbReference type="EMBL" id="WBZB01000027">
    <property type="protein sequence ID" value="KAB3529608.1"/>
    <property type="molecule type" value="Genomic_DNA"/>
</dbReference>
<protein>
    <submittedName>
        <fullName evidence="3">Serine hydrolase</fullName>
    </submittedName>
</protein>
<keyword evidence="4" id="KW-1185">Reference proteome</keyword>
<reference evidence="3 4" key="1">
    <citation type="submission" date="2019-10" db="EMBL/GenBank/DDBJ databases">
        <title>Alkaliphilus serpentinus sp. nov. and Alkaliphilus pronyensis sp. nov., two novel anaerobic alkaliphilic species isolated from the serpentinized-hosted hydrothermal field of the Prony Bay (New Caledonia).</title>
        <authorList>
            <person name="Postec A."/>
        </authorList>
    </citation>
    <scope>NUCLEOTIDE SEQUENCE [LARGE SCALE GENOMIC DNA]</scope>
    <source>
        <strain evidence="3 4">LacT</strain>
    </source>
</reference>
<evidence type="ECO:0000256" key="1">
    <source>
        <dbReference type="SAM" id="Phobius"/>
    </source>
</evidence>
<comment type="caution">
    <text evidence="3">The sequence shown here is derived from an EMBL/GenBank/DDBJ whole genome shotgun (WGS) entry which is preliminary data.</text>
</comment>
<dbReference type="InterPro" id="IPR012338">
    <property type="entry name" value="Beta-lactam/transpept-like"/>
</dbReference>
<name>A0A833HNH3_9FIRM</name>
<dbReference type="OrthoDB" id="9773047at2"/>
<keyword evidence="3" id="KW-0378">Hydrolase</keyword>
<dbReference type="PANTHER" id="PTHR43283:SF7">
    <property type="entry name" value="BETA-LACTAMASE-RELATED DOMAIN-CONTAINING PROTEIN"/>
    <property type="match status" value="1"/>
</dbReference>
<organism evidence="3 4">
    <name type="scientific">Alkaliphilus serpentinus</name>
    <dbReference type="NCBI Taxonomy" id="1482731"/>
    <lineage>
        <taxon>Bacteria</taxon>
        <taxon>Bacillati</taxon>
        <taxon>Bacillota</taxon>
        <taxon>Clostridia</taxon>
        <taxon>Peptostreptococcales</taxon>
        <taxon>Natronincolaceae</taxon>
        <taxon>Alkaliphilus</taxon>
    </lineage>
</organism>
<feature type="domain" description="Beta-lactamase-related" evidence="2">
    <location>
        <begin position="97"/>
        <end position="373"/>
    </location>
</feature>
<gene>
    <name evidence="3" type="ORF">F8153_08985</name>
</gene>
<dbReference type="GO" id="GO:0016787">
    <property type="term" value="F:hydrolase activity"/>
    <property type="evidence" value="ECO:0007669"/>
    <property type="project" value="UniProtKB-KW"/>
</dbReference>
<dbReference type="Proteomes" id="UP000465601">
    <property type="component" value="Unassembled WGS sequence"/>
</dbReference>
<dbReference type="PANTHER" id="PTHR43283">
    <property type="entry name" value="BETA-LACTAMASE-RELATED"/>
    <property type="match status" value="1"/>
</dbReference>
<dbReference type="RefSeq" id="WP_151866026.1">
    <property type="nucleotide sequence ID" value="NZ_WBZB01000027.1"/>
</dbReference>
<dbReference type="AlphaFoldDB" id="A0A833HNH3"/>
<keyword evidence="1" id="KW-0472">Membrane</keyword>